<dbReference type="InterPro" id="IPR010730">
    <property type="entry name" value="HET"/>
</dbReference>
<reference evidence="2" key="2">
    <citation type="submission" date="2023-05" db="EMBL/GenBank/DDBJ databases">
        <authorList>
            <consortium name="Lawrence Berkeley National Laboratory"/>
            <person name="Steindorff A."/>
            <person name="Hensen N."/>
            <person name="Bonometti L."/>
            <person name="Westerberg I."/>
            <person name="Brannstrom I.O."/>
            <person name="Guillou S."/>
            <person name="Cros-Aarteil S."/>
            <person name="Calhoun S."/>
            <person name="Haridas S."/>
            <person name="Kuo A."/>
            <person name="Mondo S."/>
            <person name="Pangilinan J."/>
            <person name="Riley R."/>
            <person name="Labutti K."/>
            <person name="Andreopoulos B."/>
            <person name="Lipzen A."/>
            <person name="Chen C."/>
            <person name="Yanf M."/>
            <person name="Daum C."/>
            <person name="Ng V."/>
            <person name="Clum A."/>
            <person name="Ohm R."/>
            <person name="Martin F."/>
            <person name="Silar P."/>
            <person name="Natvig D."/>
            <person name="Lalanne C."/>
            <person name="Gautier V."/>
            <person name="Ament-Velasquez S.L."/>
            <person name="Kruys A."/>
            <person name="Hutchinson M.I."/>
            <person name="Powell A.J."/>
            <person name="Barry K."/>
            <person name="Miller A.N."/>
            <person name="Grigoriev I.V."/>
            <person name="Debuchy R."/>
            <person name="Gladieux P."/>
            <person name="Thoren M.H."/>
            <person name="Johannesson H."/>
        </authorList>
    </citation>
    <scope>NUCLEOTIDE SEQUENCE</scope>
    <source>
        <strain evidence="2">CBS 990.96</strain>
    </source>
</reference>
<accession>A0AAN7GVQ9</accession>
<proteinExistence type="predicted"/>
<dbReference type="Pfam" id="PF06985">
    <property type="entry name" value="HET"/>
    <property type="match status" value="1"/>
</dbReference>
<name>A0AAN7GVQ9_9PEZI</name>
<protein>
    <submittedName>
        <fullName evidence="2">Heterokaryon incompatibility protein-domain-containing protein</fullName>
    </submittedName>
</protein>
<organism evidence="2 3">
    <name type="scientific">Podospora fimiseda</name>
    <dbReference type="NCBI Taxonomy" id="252190"/>
    <lineage>
        <taxon>Eukaryota</taxon>
        <taxon>Fungi</taxon>
        <taxon>Dikarya</taxon>
        <taxon>Ascomycota</taxon>
        <taxon>Pezizomycotina</taxon>
        <taxon>Sordariomycetes</taxon>
        <taxon>Sordariomycetidae</taxon>
        <taxon>Sordariales</taxon>
        <taxon>Podosporaceae</taxon>
        <taxon>Podospora</taxon>
    </lineage>
</organism>
<dbReference type="PANTHER" id="PTHR33112">
    <property type="entry name" value="DOMAIN PROTEIN, PUTATIVE-RELATED"/>
    <property type="match status" value="1"/>
</dbReference>
<evidence type="ECO:0000313" key="2">
    <source>
        <dbReference type="EMBL" id="KAK4225872.1"/>
    </source>
</evidence>
<gene>
    <name evidence="2" type="ORF">QBC38DRAFT_251375</name>
</gene>
<evidence type="ECO:0000313" key="3">
    <source>
        <dbReference type="Proteomes" id="UP001301958"/>
    </source>
</evidence>
<evidence type="ECO:0000259" key="1">
    <source>
        <dbReference type="Pfam" id="PF06985"/>
    </source>
</evidence>
<comment type="caution">
    <text evidence="2">The sequence shown here is derived from an EMBL/GenBank/DDBJ whole genome shotgun (WGS) entry which is preliminary data.</text>
</comment>
<dbReference type="EMBL" id="MU865358">
    <property type="protein sequence ID" value="KAK4225872.1"/>
    <property type="molecule type" value="Genomic_DNA"/>
</dbReference>
<dbReference type="PANTHER" id="PTHR33112:SF16">
    <property type="entry name" value="HETEROKARYON INCOMPATIBILITY DOMAIN-CONTAINING PROTEIN"/>
    <property type="match status" value="1"/>
</dbReference>
<dbReference type="Proteomes" id="UP001301958">
    <property type="component" value="Unassembled WGS sequence"/>
</dbReference>
<feature type="domain" description="Heterokaryon incompatibility" evidence="1">
    <location>
        <begin position="114"/>
        <end position="271"/>
    </location>
</feature>
<dbReference type="AlphaFoldDB" id="A0AAN7GVQ9"/>
<keyword evidence="3" id="KW-1185">Reference proteome</keyword>
<reference evidence="2" key="1">
    <citation type="journal article" date="2023" name="Mol. Phylogenet. Evol.">
        <title>Genome-scale phylogeny and comparative genomics of the fungal order Sordariales.</title>
        <authorList>
            <person name="Hensen N."/>
            <person name="Bonometti L."/>
            <person name="Westerberg I."/>
            <person name="Brannstrom I.O."/>
            <person name="Guillou S."/>
            <person name="Cros-Aarteil S."/>
            <person name="Calhoun S."/>
            <person name="Haridas S."/>
            <person name="Kuo A."/>
            <person name="Mondo S."/>
            <person name="Pangilinan J."/>
            <person name="Riley R."/>
            <person name="LaButti K."/>
            <person name="Andreopoulos B."/>
            <person name="Lipzen A."/>
            <person name="Chen C."/>
            <person name="Yan M."/>
            <person name="Daum C."/>
            <person name="Ng V."/>
            <person name="Clum A."/>
            <person name="Steindorff A."/>
            <person name="Ohm R.A."/>
            <person name="Martin F."/>
            <person name="Silar P."/>
            <person name="Natvig D.O."/>
            <person name="Lalanne C."/>
            <person name="Gautier V."/>
            <person name="Ament-Velasquez S.L."/>
            <person name="Kruys A."/>
            <person name="Hutchinson M.I."/>
            <person name="Powell A.J."/>
            <person name="Barry K."/>
            <person name="Miller A.N."/>
            <person name="Grigoriev I.V."/>
            <person name="Debuchy R."/>
            <person name="Gladieux P."/>
            <person name="Hiltunen Thoren M."/>
            <person name="Johannesson H."/>
        </authorList>
    </citation>
    <scope>NUCLEOTIDE SEQUENCE</scope>
    <source>
        <strain evidence="2">CBS 990.96</strain>
    </source>
</reference>
<sequence length="563" mass="63754">MEIRFNACSDTSRFYASELIPSDGACRSKFQLFTELGQHDGTIEPAIGAARSISKESNSSQCFDVIRRWISDCDRHPACASSLGSPNPPTRLLDMWVEDDVVRLHITHGEVDPYIALSHCWGPDGLPGSAKTTRATLDSRMQAIQINTLPKTFRDAISICRELGIRFLWIDSLCIIQQDKEDWEKECSRMRDIYRNSYLTISVTRSRDSSEVCFSTRETRHLSTKVGTIEHEGKSCDVLSRESISHYEMGSSDSIPSQSFPLFSRAWTFQERLLPRRVVHYGALELIWECNTLSDCECTASQELLAGWEWQRGPKVLFSKIMSQPRQGPQFRQKLAVLLRRFSLMKLSFDSDRLPSLSGISQALECEETGEYLAGLWEKELSWMIGWINMGNDACRPSCKPAPPTWSWMSLENSWMSWNYSQDLSQYSEWATAWPNGQDLALRNTTFETLIVQCTIKSASCIPLAKHDAFGRVTSGILGISGRVAPATLRDDHFCERNGIQQRFVPDARSEAYLYEPGQTVHCLMIGMMSEKSKQISRPGHPFFIGSKGSWPGTKKRSWGAQV</sequence>